<protein>
    <recommendedName>
        <fullName evidence="3">type I protein arginine methyltransferase</fullName>
        <ecNumber evidence="3">2.1.1.319</ecNumber>
    </recommendedName>
</protein>
<dbReference type="GO" id="GO:0005829">
    <property type="term" value="C:cytosol"/>
    <property type="evidence" value="ECO:0007669"/>
    <property type="project" value="UniProtKB-SubCell"/>
</dbReference>
<sequence>MSPPQQDADPRAEDSYSDSDSASDILNTANDEGWEDVEPEEDSQPVVGLFSADVYPDVRVMLKETRERYNFDLVKVQKEFDLDFLGTIKLVNYIRSEVQKGNKSPDVSSKSVFDDDSYLKPVLDDDALLYNLEDLADDSAEEGNNEKTTDKRVAELEEELELLRGQFANYRLAVQTSMSEQLQATDDSVPAKPVATKSEAATRIEDADEGYFTSYSTNTIHETMLKDAIRTDAYRDFIYDNKGLFKGKVVMDVGCGTGILSMFCARAGAKMVIAVDNSNIIQKARENVYKNGFADVIQCVRGKIEEVTLPVPQVDIIVSEWMGYGLLYEAMLDSVLWARDHYLAPGGLMVPSHTTLRIAPYVDSDFVDSHVTFWKSVYGFDMSSMLTNIYDEAIVTGAKPENVVADSAVFLPLPLHTITVEELTFLKNFEVTLKEDIDGLDGWNIWFDTFFMPSPTSKFNDNAIPSDMKKEGFVAFTTGPFETETHWQQCVLLADHSERKPVPLKKGQVIKGSIAYKKKEEGSRALDIEVKWNIDGVEERKQSWSLQ</sequence>
<comment type="catalytic activity">
    <reaction evidence="13">
        <text>L-arginyl-[protein] + 2 S-adenosyl-L-methionine = N(omega),N(omega)-dimethyl-L-arginyl-[protein] + 2 S-adenosyl-L-homocysteine + 2 H(+)</text>
        <dbReference type="Rhea" id="RHEA:48096"/>
        <dbReference type="Rhea" id="RHEA-COMP:10532"/>
        <dbReference type="Rhea" id="RHEA-COMP:11991"/>
        <dbReference type="ChEBI" id="CHEBI:15378"/>
        <dbReference type="ChEBI" id="CHEBI:29965"/>
        <dbReference type="ChEBI" id="CHEBI:57856"/>
        <dbReference type="ChEBI" id="CHEBI:59789"/>
        <dbReference type="ChEBI" id="CHEBI:61897"/>
        <dbReference type="EC" id="2.1.1.319"/>
    </reaction>
    <physiologicalReaction direction="left-to-right" evidence="13">
        <dbReference type="Rhea" id="RHEA:48097"/>
    </physiologicalReaction>
</comment>
<evidence type="ECO:0000256" key="6">
    <source>
        <dbReference type="ARBA" id="ARBA00022603"/>
    </source>
</evidence>
<evidence type="ECO:0000256" key="16">
    <source>
        <dbReference type="SAM" id="Coils"/>
    </source>
</evidence>
<evidence type="ECO:0000256" key="8">
    <source>
        <dbReference type="ARBA" id="ARBA00022691"/>
    </source>
</evidence>
<dbReference type="RefSeq" id="XP_035349211.1">
    <property type="nucleotide sequence ID" value="XM_035493318.1"/>
</dbReference>
<reference evidence="22" key="1">
    <citation type="submission" date="2020-06" db="EMBL/GenBank/DDBJ databases">
        <title>A chromosome-scale genome assembly of Talaromyces rugulosus W13939.</title>
        <authorList>
            <person name="Wang B."/>
            <person name="Guo L."/>
            <person name="Ye K."/>
            <person name="Wang L."/>
        </authorList>
    </citation>
    <scope>NUCLEOTIDE SEQUENCE [LARGE SCALE GENOMIC DNA]</scope>
    <source>
        <strain evidence="22">W13939</strain>
    </source>
</reference>
<comment type="catalytic activity">
    <reaction evidence="14">
        <text>L-arginyl-[protein] + S-adenosyl-L-methionine = N(omega)-methyl-L-arginyl-[protein] + S-adenosyl-L-homocysteine + H(+)</text>
        <dbReference type="Rhea" id="RHEA:48100"/>
        <dbReference type="Rhea" id="RHEA-COMP:10532"/>
        <dbReference type="Rhea" id="RHEA-COMP:11990"/>
        <dbReference type="ChEBI" id="CHEBI:15378"/>
        <dbReference type="ChEBI" id="CHEBI:29965"/>
        <dbReference type="ChEBI" id="CHEBI:57856"/>
        <dbReference type="ChEBI" id="CHEBI:59789"/>
        <dbReference type="ChEBI" id="CHEBI:65280"/>
    </reaction>
    <physiologicalReaction direction="left-to-right" evidence="14">
        <dbReference type="Rhea" id="RHEA:48101"/>
    </physiologicalReaction>
</comment>
<evidence type="ECO:0000256" key="5">
    <source>
        <dbReference type="ARBA" id="ARBA00022553"/>
    </source>
</evidence>
<keyword evidence="22" id="KW-1185">Reference proteome</keyword>
<feature type="domain" description="Protein arginine N-methyltransferase 3-like C2H2 zinc finger" evidence="19">
    <location>
        <begin position="77"/>
        <end position="121"/>
    </location>
</feature>
<organism evidence="21 22">
    <name type="scientific">Talaromyces rugulosus</name>
    <name type="common">Penicillium rugulosum</name>
    <dbReference type="NCBI Taxonomy" id="121627"/>
    <lineage>
        <taxon>Eukaryota</taxon>
        <taxon>Fungi</taxon>
        <taxon>Dikarya</taxon>
        <taxon>Ascomycota</taxon>
        <taxon>Pezizomycotina</taxon>
        <taxon>Eurotiomycetes</taxon>
        <taxon>Eurotiomycetidae</taxon>
        <taxon>Eurotiales</taxon>
        <taxon>Trichocomaceae</taxon>
        <taxon>Talaromyces</taxon>
        <taxon>Talaromyces sect. Islandici</taxon>
    </lineage>
</organism>
<dbReference type="GO" id="GO:0035242">
    <property type="term" value="F:protein-arginine omega-N asymmetric methyltransferase activity"/>
    <property type="evidence" value="ECO:0007669"/>
    <property type="project" value="UniProtKB-EC"/>
</dbReference>
<dbReference type="GeneID" id="55997686"/>
<evidence type="ECO:0000256" key="17">
    <source>
        <dbReference type="SAM" id="MobiDB-lite"/>
    </source>
</evidence>
<dbReference type="FunFam" id="3.40.50.150:FF:000034">
    <property type="entry name" value="Protein arginine N-methyltransferase 3"/>
    <property type="match status" value="1"/>
</dbReference>
<dbReference type="PANTHER" id="PTHR11006">
    <property type="entry name" value="PROTEIN ARGININE N-METHYLTRANSFERASE"/>
    <property type="match status" value="1"/>
</dbReference>
<feature type="compositionally biased region" description="Acidic residues" evidence="17">
    <location>
        <begin position="32"/>
        <end position="43"/>
    </location>
</feature>
<dbReference type="EC" id="2.1.1.319" evidence="3"/>
<feature type="domain" description="Protein arginine N-methyltransferase" evidence="20">
    <location>
        <begin position="354"/>
        <end position="535"/>
    </location>
</feature>
<keyword evidence="11" id="KW-0862">Zinc</keyword>
<evidence type="ECO:0000256" key="12">
    <source>
        <dbReference type="ARBA" id="ARBA00023242"/>
    </source>
</evidence>
<evidence type="ECO:0000256" key="9">
    <source>
        <dbReference type="ARBA" id="ARBA00022723"/>
    </source>
</evidence>
<dbReference type="SUPFAM" id="SSF57667">
    <property type="entry name" value="beta-beta-alpha zinc fingers"/>
    <property type="match status" value="1"/>
</dbReference>
<dbReference type="Pfam" id="PF22528">
    <property type="entry name" value="PRMT_C"/>
    <property type="match status" value="1"/>
</dbReference>
<dbReference type="CDD" id="cd02440">
    <property type="entry name" value="AdoMet_MTases"/>
    <property type="match status" value="1"/>
</dbReference>
<keyword evidence="9" id="KW-0479">Metal-binding</keyword>
<dbReference type="Gene3D" id="3.40.50.150">
    <property type="entry name" value="Vaccinia Virus protein VP39"/>
    <property type="match status" value="1"/>
</dbReference>
<dbReference type="AlphaFoldDB" id="A0A7H8RA79"/>
<keyword evidence="12" id="KW-0539">Nucleus</keyword>
<keyword evidence="6 15" id="KW-0489">Methyltransferase</keyword>
<comment type="subcellular location">
    <subcellularLocation>
        <location evidence="2">Cytoplasm</location>
        <location evidence="2">Cytosol</location>
    </subcellularLocation>
    <subcellularLocation>
        <location evidence="1">Nucleus</location>
    </subcellularLocation>
</comment>
<feature type="domain" description="Methyltransferase" evidence="18">
    <location>
        <begin position="250"/>
        <end position="347"/>
    </location>
</feature>
<dbReference type="GO" id="GO:0032259">
    <property type="term" value="P:methylation"/>
    <property type="evidence" value="ECO:0007669"/>
    <property type="project" value="UniProtKB-KW"/>
</dbReference>
<evidence type="ECO:0000256" key="1">
    <source>
        <dbReference type="ARBA" id="ARBA00004123"/>
    </source>
</evidence>
<evidence type="ECO:0000256" key="11">
    <source>
        <dbReference type="ARBA" id="ARBA00022833"/>
    </source>
</evidence>
<dbReference type="Pfam" id="PF13649">
    <property type="entry name" value="Methyltransf_25"/>
    <property type="match status" value="1"/>
</dbReference>
<dbReference type="PANTHER" id="PTHR11006:SF116">
    <property type="entry name" value="PROTEIN METHYLTRANSFERASE"/>
    <property type="match status" value="1"/>
</dbReference>
<dbReference type="InterPro" id="IPR025799">
    <property type="entry name" value="Arg_MeTrfase"/>
</dbReference>
<dbReference type="OrthoDB" id="7848332at2759"/>
<keyword evidence="8 15" id="KW-0949">S-adenosyl-L-methionine</keyword>
<dbReference type="InterPro" id="IPR029063">
    <property type="entry name" value="SAM-dependent_MTases_sf"/>
</dbReference>
<dbReference type="GO" id="GO:0005634">
    <property type="term" value="C:nucleus"/>
    <property type="evidence" value="ECO:0007669"/>
    <property type="project" value="UniProtKB-SubCell"/>
</dbReference>
<evidence type="ECO:0000256" key="3">
    <source>
        <dbReference type="ARBA" id="ARBA00011925"/>
    </source>
</evidence>
<dbReference type="InterPro" id="IPR049482">
    <property type="entry name" value="ANM3-like_C2H2_Zf"/>
</dbReference>
<evidence type="ECO:0000256" key="13">
    <source>
        <dbReference type="ARBA" id="ARBA00047384"/>
    </source>
</evidence>
<dbReference type="PROSITE" id="PS51678">
    <property type="entry name" value="SAM_MT_PRMT"/>
    <property type="match status" value="1"/>
</dbReference>
<evidence type="ECO:0000256" key="7">
    <source>
        <dbReference type="ARBA" id="ARBA00022679"/>
    </source>
</evidence>
<dbReference type="Gene3D" id="2.70.160.11">
    <property type="entry name" value="Hnrnp arginine n-methyltransferase1"/>
    <property type="match status" value="1"/>
</dbReference>
<dbReference type="FunFam" id="2.70.160.11:FF:000016">
    <property type="entry name" value="Protein arginine methyltransferase RmtB"/>
    <property type="match status" value="1"/>
</dbReference>
<feature type="region of interest" description="Disordered" evidence="17">
    <location>
        <begin position="1"/>
        <end position="44"/>
    </location>
</feature>
<evidence type="ECO:0000313" key="21">
    <source>
        <dbReference type="EMBL" id="QKX63037.1"/>
    </source>
</evidence>
<dbReference type="SUPFAM" id="SSF53335">
    <property type="entry name" value="S-adenosyl-L-methionine-dependent methyltransferases"/>
    <property type="match status" value="1"/>
</dbReference>
<keyword evidence="10" id="KW-0863">Zinc-finger</keyword>
<evidence type="ECO:0000256" key="2">
    <source>
        <dbReference type="ARBA" id="ARBA00004514"/>
    </source>
</evidence>
<keyword evidence="16" id="KW-0175">Coiled coil</keyword>
<dbReference type="KEGG" id="trg:TRUGW13939_10205"/>
<evidence type="ECO:0000256" key="14">
    <source>
        <dbReference type="ARBA" id="ARBA00049303"/>
    </source>
</evidence>
<dbReference type="GO" id="GO:0042054">
    <property type="term" value="F:histone methyltransferase activity"/>
    <property type="evidence" value="ECO:0007669"/>
    <property type="project" value="TreeGrafter"/>
</dbReference>
<feature type="coiled-coil region" evidence="16">
    <location>
        <begin position="146"/>
        <end position="173"/>
    </location>
</feature>
<evidence type="ECO:0000259" key="20">
    <source>
        <dbReference type="Pfam" id="PF22528"/>
    </source>
</evidence>
<dbReference type="GO" id="GO:0008270">
    <property type="term" value="F:zinc ion binding"/>
    <property type="evidence" value="ECO:0007669"/>
    <property type="project" value="UniProtKB-KW"/>
</dbReference>
<evidence type="ECO:0000256" key="10">
    <source>
        <dbReference type="ARBA" id="ARBA00022771"/>
    </source>
</evidence>
<dbReference type="EMBL" id="CP055902">
    <property type="protein sequence ID" value="QKX63037.1"/>
    <property type="molecule type" value="Genomic_DNA"/>
</dbReference>
<name>A0A7H8RA79_TALRU</name>
<accession>A0A7H8RA79</accession>
<evidence type="ECO:0000259" key="18">
    <source>
        <dbReference type="Pfam" id="PF13649"/>
    </source>
</evidence>
<keyword evidence="5" id="KW-0597">Phosphoprotein</keyword>
<dbReference type="InterPro" id="IPR036236">
    <property type="entry name" value="Znf_C2H2_sf"/>
</dbReference>
<gene>
    <name evidence="21" type="ORF">TRUGW13939_10205</name>
</gene>
<evidence type="ECO:0000313" key="22">
    <source>
        <dbReference type="Proteomes" id="UP000509510"/>
    </source>
</evidence>
<keyword evidence="7 15" id="KW-0808">Transferase</keyword>
<dbReference type="Pfam" id="PF21137">
    <property type="entry name" value="ANM3_C2H2_Zf"/>
    <property type="match status" value="1"/>
</dbReference>
<dbReference type="InterPro" id="IPR041698">
    <property type="entry name" value="Methyltransf_25"/>
</dbReference>
<dbReference type="InterPro" id="IPR055135">
    <property type="entry name" value="PRMT_dom"/>
</dbReference>
<evidence type="ECO:0000259" key="19">
    <source>
        <dbReference type="Pfam" id="PF21137"/>
    </source>
</evidence>
<keyword evidence="4" id="KW-0963">Cytoplasm</keyword>
<evidence type="ECO:0000256" key="4">
    <source>
        <dbReference type="ARBA" id="ARBA00022490"/>
    </source>
</evidence>
<dbReference type="Proteomes" id="UP000509510">
    <property type="component" value="Chromosome V"/>
</dbReference>
<proteinExistence type="predicted"/>
<evidence type="ECO:0000256" key="15">
    <source>
        <dbReference type="PROSITE-ProRule" id="PRU01015"/>
    </source>
</evidence>